<accession>A0A8H2LCR1</accession>
<comment type="caution">
    <text evidence="2">The sequence shown here is derived from an EMBL/GenBank/DDBJ whole genome shotgun (WGS) entry which is preliminary data.</text>
</comment>
<proteinExistence type="predicted"/>
<organism evidence="2 3">
    <name type="scientific">Bizionia saleffrena</name>
    <dbReference type="NCBI Taxonomy" id="291189"/>
    <lineage>
        <taxon>Bacteria</taxon>
        <taxon>Pseudomonadati</taxon>
        <taxon>Bacteroidota</taxon>
        <taxon>Flavobacteriia</taxon>
        <taxon>Flavobacteriales</taxon>
        <taxon>Flavobacteriaceae</taxon>
        <taxon>Bizionia</taxon>
    </lineage>
</organism>
<dbReference type="Pfam" id="PF12771">
    <property type="entry name" value="SusD-like_2"/>
    <property type="match status" value="1"/>
</dbReference>
<evidence type="ECO:0000313" key="3">
    <source>
        <dbReference type="Proteomes" id="UP000323324"/>
    </source>
</evidence>
<feature type="chain" id="PRO_5034033753" evidence="1">
    <location>
        <begin position="23"/>
        <end position="507"/>
    </location>
</feature>
<dbReference type="EMBL" id="VSKM01000008">
    <property type="protein sequence ID" value="TYB73881.1"/>
    <property type="molecule type" value="Genomic_DNA"/>
</dbReference>
<dbReference type="InterPro" id="IPR041662">
    <property type="entry name" value="SusD-like_2"/>
</dbReference>
<keyword evidence="1" id="KW-0732">Signal</keyword>
<feature type="signal peptide" evidence="1">
    <location>
        <begin position="1"/>
        <end position="22"/>
    </location>
</feature>
<dbReference type="Proteomes" id="UP000323324">
    <property type="component" value="Unassembled WGS sequence"/>
</dbReference>
<keyword evidence="3" id="KW-1185">Reference proteome</keyword>
<dbReference type="AlphaFoldDB" id="A0A8H2LCR1"/>
<evidence type="ECO:0000313" key="2">
    <source>
        <dbReference type="EMBL" id="TYB73881.1"/>
    </source>
</evidence>
<dbReference type="PROSITE" id="PS51257">
    <property type="entry name" value="PROKAR_LIPOPROTEIN"/>
    <property type="match status" value="1"/>
</dbReference>
<sequence>MKKYFNKGFILLALGVSTLACESTLDINETEVGFTTENVTPDLLLAGAIQAPRYRFEVTGSETGSIFMNQWAGDINNVTGGFQDEFRLNFTQTYGPGSVIWRDIYAGMGTYQAIINYEGAEYNNHKAISRILKSYYFQFLTDVYGDIPYSEALQFGENFTPAYDDSKSIYRDLITELNTAIGTLNNYSAANPVGVEDTVFAGDANGWIQVANTLKLRILLRQSELAATDSETASYLADQYAALDTNFLTTDATINPGYANADGQLNPFWENYGQDTAGNDTFDNDFIVPSEYQAEFLKGSQTEDGLSTNVPDPRLTRMYEPVTQGPDDGNVTGVQQGATNTTAPPELSELGPGFLKGPDQDSFLFTAAESFFLQAEAAERLYISGNAQQLFNSGIQASFDILGAGSAATYITASGNTNRIGYAGSTNKIEAIMTQKWIALTGINAMESFIDYNRTGFPSVPLPIIAEQSKLPYRLLYPASESSSNSANVPNQPGSAAFNDRLFWDVN</sequence>
<protein>
    <submittedName>
        <fullName evidence="2">SusD/RagB family nutrient-binding outer membrane lipoprotein</fullName>
    </submittedName>
</protein>
<evidence type="ECO:0000256" key="1">
    <source>
        <dbReference type="SAM" id="SignalP"/>
    </source>
</evidence>
<dbReference type="Gene3D" id="1.25.40.390">
    <property type="match status" value="1"/>
</dbReference>
<name>A0A8H2LCR1_9FLAO</name>
<gene>
    <name evidence="2" type="ORF">ES676_09055</name>
</gene>
<dbReference type="SUPFAM" id="SSF48452">
    <property type="entry name" value="TPR-like"/>
    <property type="match status" value="1"/>
</dbReference>
<dbReference type="RefSeq" id="WP_148370002.1">
    <property type="nucleotide sequence ID" value="NZ_VSKM01000008.1"/>
</dbReference>
<dbReference type="InterPro" id="IPR011990">
    <property type="entry name" value="TPR-like_helical_dom_sf"/>
</dbReference>
<keyword evidence="2" id="KW-0449">Lipoprotein</keyword>
<reference evidence="2 3" key="1">
    <citation type="submission" date="2019-08" db="EMBL/GenBank/DDBJ databases">
        <title>Genomes of Antarctic Bizionia species.</title>
        <authorList>
            <person name="Bowman J.P."/>
        </authorList>
    </citation>
    <scope>NUCLEOTIDE SEQUENCE [LARGE SCALE GENOMIC DNA]</scope>
    <source>
        <strain evidence="2 3">HFD</strain>
    </source>
</reference>